<evidence type="ECO:0000256" key="6">
    <source>
        <dbReference type="SAM" id="MobiDB-lite"/>
    </source>
</evidence>
<dbReference type="SMART" id="SM00389">
    <property type="entry name" value="HOX"/>
    <property type="match status" value="1"/>
</dbReference>
<dbReference type="GO" id="GO:0000981">
    <property type="term" value="F:DNA-binding transcription factor activity, RNA polymerase II-specific"/>
    <property type="evidence" value="ECO:0000318"/>
    <property type="project" value="GO_Central"/>
</dbReference>
<feature type="compositionally biased region" description="Pro residues" evidence="6">
    <location>
        <begin position="102"/>
        <end position="111"/>
    </location>
</feature>
<dbReference type="OrthoDB" id="10070864at2759"/>
<dbReference type="OMA" id="CSTSCAY"/>
<dbReference type="GO" id="GO:0005634">
    <property type="term" value="C:nucleus"/>
    <property type="evidence" value="ECO:0000318"/>
    <property type="project" value="GO_Central"/>
</dbReference>
<feature type="compositionally biased region" description="Basic and acidic residues" evidence="6">
    <location>
        <begin position="282"/>
        <end position="295"/>
    </location>
</feature>
<keyword evidence="2 4" id="KW-0371">Homeobox</keyword>
<dbReference type="SUPFAM" id="SSF46689">
    <property type="entry name" value="Homeodomain-like"/>
    <property type="match status" value="1"/>
</dbReference>
<evidence type="ECO:0000256" key="2">
    <source>
        <dbReference type="ARBA" id="ARBA00023155"/>
    </source>
</evidence>
<dbReference type="PROSITE" id="PS00027">
    <property type="entry name" value="HOMEOBOX_1"/>
    <property type="match status" value="1"/>
</dbReference>
<feature type="domain" description="Homeobox" evidence="7">
    <location>
        <begin position="204"/>
        <end position="264"/>
    </location>
</feature>
<dbReference type="GeneID" id="105446744"/>
<feature type="region of interest" description="Disordered" evidence="6">
    <location>
        <begin position="83"/>
        <end position="115"/>
    </location>
</feature>
<name>A0A7M7PSP4_STRPU</name>
<dbReference type="InParanoid" id="A0A7M7PSP4"/>
<dbReference type="PROSITE" id="PS50071">
    <property type="entry name" value="HOMEOBOX_2"/>
    <property type="match status" value="1"/>
</dbReference>
<evidence type="ECO:0000313" key="9">
    <source>
        <dbReference type="Proteomes" id="UP000007110"/>
    </source>
</evidence>
<evidence type="ECO:0000313" key="8">
    <source>
        <dbReference type="EnsemblMetazoa" id="XP_030855857"/>
    </source>
</evidence>
<dbReference type="Gene3D" id="1.10.10.60">
    <property type="entry name" value="Homeodomain-like"/>
    <property type="match status" value="1"/>
</dbReference>
<dbReference type="RefSeq" id="XP_030855857.1">
    <property type="nucleotide sequence ID" value="XM_030999997.1"/>
</dbReference>
<protein>
    <recommendedName>
        <fullName evidence="7">Homeobox domain-containing protein</fullName>
    </recommendedName>
</protein>
<dbReference type="CDD" id="cd00086">
    <property type="entry name" value="homeodomain"/>
    <property type="match status" value="1"/>
</dbReference>
<keyword evidence="1 4" id="KW-0238">DNA-binding</keyword>
<evidence type="ECO:0000256" key="5">
    <source>
        <dbReference type="RuleBase" id="RU000682"/>
    </source>
</evidence>
<accession>A0A7M7PSP4</accession>
<dbReference type="InterPro" id="IPR009057">
    <property type="entry name" value="Homeodomain-like_sf"/>
</dbReference>
<organism evidence="8 9">
    <name type="scientific">Strongylocentrotus purpuratus</name>
    <name type="common">Purple sea urchin</name>
    <dbReference type="NCBI Taxonomy" id="7668"/>
    <lineage>
        <taxon>Eukaryota</taxon>
        <taxon>Metazoa</taxon>
        <taxon>Echinodermata</taxon>
        <taxon>Eleutherozoa</taxon>
        <taxon>Echinozoa</taxon>
        <taxon>Echinoidea</taxon>
        <taxon>Euechinoidea</taxon>
        <taxon>Echinacea</taxon>
        <taxon>Camarodonta</taxon>
        <taxon>Echinidea</taxon>
        <taxon>Strongylocentrotidae</taxon>
        <taxon>Strongylocentrotus</taxon>
    </lineage>
</organism>
<feature type="DNA-binding region" description="Homeobox" evidence="4">
    <location>
        <begin position="206"/>
        <end position="265"/>
    </location>
</feature>
<dbReference type="Pfam" id="PF00046">
    <property type="entry name" value="Homeodomain"/>
    <property type="match status" value="1"/>
</dbReference>
<dbReference type="PANTHER" id="PTHR45664:SF18">
    <property type="entry name" value="HOMEOBOX PROTEIN HOX3"/>
    <property type="match status" value="1"/>
</dbReference>
<reference evidence="8" key="2">
    <citation type="submission" date="2021-01" db="UniProtKB">
        <authorList>
            <consortium name="EnsemblMetazoa"/>
        </authorList>
    </citation>
    <scope>IDENTIFICATION</scope>
</reference>
<dbReference type="GO" id="GO:0006357">
    <property type="term" value="P:regulation of transcription by RNA polymerase II"/>
    <property type="evidence" value="ECO:0000318"/>
    <property type="project" value="GO_Central"/>
</dbReference>
<dbReference type="InterPro" id="IPR001356">
    <property type="entry name" value="HD"/>
</dbReference>
<dbReference type="PRINTS" id="PR00024">
    <property type="entry name" value="HOMEOBOX"/>
</dbReference>
<feature type="compositionally biased region" description="Low complexity" evidence="6">
    <location>
        <begin position="83"/>
        <end position="101"/>
    </location>
</feature>
<proteinExistence type="predicted"/>
<feature type="region of interest" description="Disordered" evidence="6">
    <location>
        <begin position="270"/>
        <end position="297"/>
    </location>
</feature>
<evidence type="ECO:0000259" key="7">
    <source>
        <dbReference type="PROSITE" id="PS50071"/>
    </source>
</evidence>
<dbReference type="InterPro" id="IPR017970">
    <property type="entry name" value="Homeobox_CS"/>
</dbReference>
<evidence type="ECO:0000256" key="1">
    <source>
        <dbReference type="ARBA" id="ARBA00023125"/>
    </source>
</evidence>
<evidence type="ECO:0000256" key="3">
    <source>
        <dbReference type="ARBA" id="ARBA00023242"/>
    </source>
</evidence>
<reference evidence="9" key="1">
    <citation type="submission" date="2015-02" db="EMBL/GenBank/DDBJ databases">
        <title>Genome sequencing for Strongylocentrotus purpuratus.</title>
        <authorList>
            <person name="Murali S."/>
            <person name="Liu Y."/>
            <person name="Vee V."/>
            <person name="English A."/>
            <person name="Wang M."/>
            <person name="Skinner E."/>
            <person name="Han Y."/>
            <person name="Muzny D.M."/>
            <person name="Worley K.C."/>
            <person name="Gibbs R.A."/>
        </authorList>
    </citation>
    <scope>NUCLEOTIDE SEQUENCE</scope>
</reference>
<keyword evidence="9" id="KW-1185">Reference proteome</keyword>
<dbReference type="KEGG" id="spu:105446744"/>
<evidence type="ECO:0000256" key="4">
    <source>
        <dbReference type="PROSITE-ProRule" id="PRU00108"/>
    </source>
</evidence>
<dbReference type="InterPro" id="IPR020479">
    <property type="entry name" value="HD_metazoa"/>
</dbReference>
<keyword evidence="3 4" id="KW-0539">Nucleus</keyword>
<comment type="subcellular location">
    <subcellularLocation>
        <location evidence="4 5">Nucleus</location>
    </subcellularLocation>
</comment>
<dbReference type="AlphaFoldDB" id="A0A7M7PSP4"/>
<dbReference type="Proteomes" id="UP000007110">
    <property type="component" value="Unassembled WGS sequence"/>
</dbReference>
<dbReference type="EnsemblMetazoa" id="XM_030999997">
    <property type="protein sequence ID" value="XP_030855857"/>
    <property type="gene ID" value="LOC105446744"/>
</dbReference>
<sequence>MYVDEALAVIRNLRDGNTFGASGSPLAWDILARVFQDRCAALIHQMFPRQRTPVTFPLTCEPMFAAWSAFPCDVSPRAATPLPTTTTTTTTASSCYHTSSSSPPPPLPPSSSPSSSTTVSSSLFVASEVSPCSTSCAYAEGAQRDGRVLKMVRSGPQVTIPSVRLPEYPWVSDTPPMLLDSKGKDQPQDTESFKSDILFISGSSSGRRIRTAFTTTQLLELEQEFRLNHYLCRPRRIQIAAYLELSERQVKIWFQNRRMKQRRLECKARGDGKTCTDSATPRLDKEQKGDDDPPIKNRLKQGKVRCSVSTDSIGQKLNINTSTSQFVEHGDSGTIDEVKQQWYSDIMRKCDVLCGSLLNEQNCSSKPGCVVLT</sequence>
<dbReference type="GO" id="GO:0000978">
    <property type="term" value="F:RNA polymerase II cis-regulatory region sequence-specific DNA binding"/>
    <property type="evidence" value="ECO:0000318"/>
    <property type="project" value="GO_Central"/>
</dbReference>
<dbReference type="PANTHER" id="PTHR45664">
    <property type="entry name" value="PROTEIN ZERKNUELLT 1-RELATED"/>
    <property type="match status" value="1"/>
</dbReference>